<evidence type="ECO:0000313" key="7">
    <source>
        <dbReference type="Proteomes" id="UP000766246"/>
    </source>
</evidence>
<name>A0A927U9F8_9FIRM</name>
<dbReference type="InterPro" id="IPR019734">
    <property type="entry name" value="TPR_rpt"/>
</dbReference>
<keyword evidence="2 3" id="KW-0802">TPR repeat</keyword>
<dbReference type="EMBL" id="SVER01000051">
    <property type="protein sequence ID" value="MBE5920784.1"/>
    <property type="molecule type" value="Genomic_DNA"/>
</dbReference>
<evidence type="ECO:0000256" key="3">
    <source>
        <dbReference type="PROSITE-ProRule" id="PRU00339"/>
    </source>
</evidence>
<feature type="repeat" description="TPR" evidence="3">
    <location>
        <begin position="157"/>
        <end position="190"/>
    </location>
</feature>
<keyword evidence="5" id="KW-1133">Transmembrane helix</keyword>
<evidence type="ECO:0000256" key="1">
    <source>
        <dbReference type="ARBA" id="ARBA00022737"/>
    </source>
</evidence>
<keyword evidence="5" id="KW-0812">Transmembrane</keyword>
<gene>
    <name evidence="6" type="ORF">E7272_13215</name>
</gene>
<proteinExistence type="predicted"/>
<dbReference type="Proteomes" id="UP000766246">
    <property type="component" value="Unassembled WGS sequence"/>
</dbReference>
<comment type="caution">
    <text evidence="6">The sequence shown here is derived from an EMBL/GenBank/DDBJ whole genome shotgun (WGS) entry which is preliminary data.</text>
</comment>
<dbReference type="Pfam" id="PF13432">
    <property type="entry name" value="TPR_16"/>
    <property type="match status" value="1"/>
</dbReference>
<dbReference type="PROSITE" id="PS50005">
    <property type="entry name" value="TPR"/>
    <property type="match status" value="3"/>
</dbReference>
<evidence type="ECO:0000256" key="5">
    <source>
        <dbReference type="SAM" id="Phobius"/>
    </source>
</evidence>
<feature type="transmembrane region" description="Helical" evidence="5">
    <location>
        <begin position="246"/>
        <end position="268"/>
    </location>
</feature>
<dbReference type="InterPro" id="IPR051012">
    <property type="entry name" value="CellSynth/LPSAsmb/PSIAsmb"/>
</dbReference>
<dbReference type="InterPro" id="IPR011990">
    <property type="entry name" value="TPR-like_helical_dom_sf"/>
</dbReference>
<dbReference type="SMART" id="SM00028">
    <property type="entry name" value="TPR"/>
    <property type="match status" value="6"/>
</dbReference>
<dbReference type="PANTHER" id="PTHR45586:SF1">
    <property type="entry name" value="LIPOPOLYSACCHARIDE ASSEMBLY PROTEIN B"/>
    <property type="match status" value="1"/>
</dbReference>
<organism evidence="6 7">
    <name type="scientific">Pseudobutyrivibrio ruminis</name>
    <dbReference type="NCBI Taxonomy" id="46206"/>
    <lineage>
        <taxon>Bacteria</taxon>
        <taxon>Bacillati</taxon>
        <taxon>Bacillota</taxon>
        <taxon>Clostridia</taxon>
        <taxon>Lachnospirales</taxon>
        <taxon>Lachnospiraceae</taxon>
        <taxon>Pseudobutyrivibrio</taxon>
    </lineage>
</organism>
<dbReference type="PANTHER" id="PTHR45586">
    <property type="entry name" value="TPR REPEAT-CONTAINING PROTEIN PA4667"/>
    <property type="match status" value="1"/>
</dbReference>
<feature type="repeat" description="TPR" evidence="3">
    <location>
        <begin position="371"/>
        <end position="404"/>
    </location>
</feature>
<evidence type="ECO:0000256" key="4">
    <source>
        <dbReference type="SAM" id="Coils"/>
    </source>
</evidence>
<dbReference type="SUPFAM" id="SSF48452">
    <property type="entry name" value="TPR-like"/>
    <property type="match status" value="2"/>
</dbReference>
<dbReference type="InterPro" id="IPR013105">
    <property type="entry name" value="TPR_2"/>
</dbReference>
<accession>A0A927U9F8</accession>
<reference evidence="6" key="1">
    <citation type="submission" date="2019-04" db="EMBL/GenBank/DDBJ databases">
        <title>Evolution of Biomass-Degrading Anaerobic Consortia Revealed by Metagenomics.</title>
        <authorList>
            <person name="Peng X."/>
        </authorList>
    </citation>
    <scope>NUCLEOTIDE SEQUENCE</scope>
    <source>
        <strain evidence="6">SIG311</strain>
    </source>
</reference>
<keyword evidence="5" id="KW-0472">Membrane</keyword>
<protein>
    <submittedName>
        <fullName evidence="6">Tetratricopeptide repeat protein</fullName>
    </submittedName>
</protein>
<sequence length="464" mass="51990">MQCFMCGAEVGNENVCYNCGADILLYKQIVYTSYVFYNQGLEKARVRDLSGAIDSLKSSLQYYKYNTRARNLLGLCYYQIGEIVLALNEWVISKNLQEDNPDADRYLAEIESSPGFLNKINSTIKKYNQAVEYCKSGSKDLAIIQLKKVISQNPNFVKAHQLLALLYIEESKYADARKLLNQATKIDGNNTTTIRYIHEVKSRLKDQNTGRRKKKNDTVSFLDGNDTVVMSEKSFRSMLDNSGASLMNILLGLVLGLLICFFLVVPTVRDNAKDSNSKTVLALNEALAESKSKSDSLQSEIDSLKEDLSAYDDKQDVATSYDNLFAAENSYNAGDSETASQYIQLVTKEVLGEQGQQAYDTLYAALSPAIIQGYYDDGNNFYSEENYESAITNFKTVVDIDENYNNGAALFLLGDCYRLTDQTDLALECFEKVVELYPSNKWGKQAKVYIAADDTTLDAKEVGE</sequence>
<dbReference type="AlphaFoldDB" id="A0A927U9F8"/>
<evidence type="ECO:0000313" key="6">
    <source>
        <dbReference type="EMBL" id="MBE5920784.1"/>
    </source>
</evidence>
<dbReference type="Pfam" id="PF14559">
    <property type="entry name" value="TPR_19"/>
    <property type="match status" value="1"/>
</dbReference>
<dbReference type="Gene3D" id="1.25.40.10">
    <property type="entry name" value="Tetratricopeptide repeat domain"/>
    <property type="match status" value="3"/>
</dbReference>
<keyword evidence="4" id="KW-0175">Coiled coil</keyword>
<evidence type="ECO:0000256" key="2">
    <source>
        <dbReference type="ARBA" id="ARBA00022803"/>
    </source>
</evidence>
<feature type="repeat" description="TPR" evidence="3">
    <location>
        <begin position="407"/>
        <end position="440"/>
    </location>
</feature>
<feature type="coiled-coil region" evidence="4">
    <location>
        <begin position="287"/>
        <end position="314"/>
    </location>
</feature>
<dbReference type="Pfam" id="PF07719">
    <property type="entry name" value="TPR_2"/>
    <property type="match status" value="1"/>
</dbReference>
<keyword evidence="1" id="KW-0677">Repeat</keyword>